<organism evidence="2 3">
    <name type="scientific">Venturia nashicola</name>
    <dbReference type="NCBI Taxonomy" id="86259"/>
    <lineage>
        <taxon>Eukaryota</taxon>
        <taxon>Fungi</taxon>
        <taxon>Dikarya</taxon>
        <taxon>Ascomycota</taxon>
        <taxon>Pezizomycotina</taxon>
        <taxon>Dothideomycetes</taxon>
        <taxon>Pleosporomycetidae</taxon>
        <taxon>Venturiales</taxon>
        <taxon>Venturiaceae</taxon>
        <taxon>Venturia</taxon>
    </lineage>
</organism>
<evidence type="ECO:0000313" key="3">
    <source>
        <dbReference type="Proteomes" id="UP000298493"/>
    </source>
</evidence>
<evidence type="ECO:0000313" key="2">
    <source>
        <dbReference type="EMBL" id="TID22019.1"/>
    </source>
</evidence>
<protein>
    <submittedName>
        <fullName evidence="2">Dynactin isoform</fullName>
    </submittedName>
</protein>
<comment type="caution">
    <text evidence="2">The sequence shown here is derived from an EMBL/GenBank/DDBJ whole genome shotgun (WGS) entry which is preliminary data.</text>
</comment>
<feature type="domain" description="Lipocalin-like" evidence="1">
    <location>
        <begin position="21"/>
        <end position="161"/>
    </location>
</feature>
<reference evidence="2 3" key="1">
    <citation type="submission" date="2019-04" db="EMBL/GenBank/DDBJ databases">
        <title>High contiguity whole genome sequence and gene annotation resource for two Venturia nashicola isolates.</title>
        <authorList>
            <person name="Prokchorchik M."/>
            <person name="Won K."/>
            <person name="Lee Y."/>
            <person name="Choi E.D."/>
            <person name="Segonzac C."/>
            <person name="Sohn K.H."/>
        </authorList>
    </citation>
    <scope>NUCLEOTIDE SEQUENCE [LARGE SCALE GENOMIC DNA]</scope>
    <source>
        <strain evidence="2 3">PRI2</strain>
    </source>
</reference>
<sequence length="181" mass="20308">MTSTEPFVYPTTAPALQSHLVGAWALQSYISVAEPPSTARPIYPMTKHTQGIIMYTPDGYMSAQISIPGQQKFEPATATESDWAECGKRYFAYSGPFFVTEEGGKVKLRHNMRIGNRPTMVGQVQLRAWRFEDDGKLLVLSSEEAKEVQGEMRRPELRWRKLEDNSASFPLAVDAKVGIYS</sequence>
<accession>A0A4Z1P5X5</accession>
<name>A0A4Z1P5X5_9PEZI</name>
<dbReference type="Pfam" id="PF13924">
    <property type="entry name" value="Lipocalin_5"/>
    <property type="match status" value="1"/>
</dbReference>
<gene>
    <name evidence="2" type="ORF">E6O75_ATG10812</name>
</gene>
<dbReference type="InterPro" id="IPR024311">
    <property type="entry name" value="Lipocalin-like"/>
</dbReference>
<dbReference type="AlphaFoldDB" id="A0A4Z1P5X5"/>
<keyword evidence="3" id="KW-1185">Reference proteome</keyword>
<evidence type="ECO:0000259" key="1">
    <source>
        <dbReference type="Pfam" id="PF13924"/>
    </source>
</evidence>
<dbReference type="Proteomes" id="UP000298493">
    <property type="component" value="Unassembled WGS sequence"/>
</dbReference>
<dbReference type="OrthoDB" id="3904217at2759"/>
<proteinExistence type="predicted"/>
<dbReference type="EMBL" id="SNSC02000008">
    <property type="protein sequence ID" value="TID22019.1"/>
    <property type="molecule type" value="Genomic_DNA"/>
</dbReference>